<evidence type="ECO:0000313" key="5">
    <source>
        <dbReference type="Proteomes" id="UP000471298"/>
    </source>
</evidence>
<dbReference type="EMBL" id="WHNW01000004">
    <property type="protein sequence ID" value="MPV86046.1"/>
    <property type="molecule type" value="Genomic_DNA"/>
</dbReference>
<name>A0A6N7F2E8_9GAMM</name>
<dbReference type="Gene3D" id="3.40.50.360">
    <property type="match status" value="1"/>
</dbReference>
<feature type="domain" description="NADPH-dependent FMN reductase-like" evidence="3">
    <location>
        <begin position="22"/>
        <end position="168"/>
    </location>
</feature>
<comment type="cofactor">
    <cofactor evidence="1">
        <name>FMN</name>
        <dbReference type="ChEBI" id="CHEBI:58210"/>
    </cofactor>
</comment>
<dbReference type="Pfam" id="PF03358">
    <property type="entry name" value="FMN_red"/>
    <property type="match status" value="1"/>
</dbReference>
<keyword evidence="5" id="KW-1185">Reference proteome</keyword>
<dbReference type="PANTHER" id="PTHR30543:SF21">
    <property type="entry name" value="NAD(P)H-DEPENDENT FMN REDUCTASE LOT6"/>
    <property type="match status" value="1"/>
</dbReference>
<dbReference type="InterPro" id="IPR029039">
    <property type="entry name" value="Flavoprotein-like_sf"/>
</dbReference>
<dbReference type="InParanoid" id="A0A6N7F2E8"/>
<sequence>MTSVTTTETTTTETTTTETTTTVVAFAASTSTTSINKQLVTFAANQLTSVSEKAVSAKVLDLNDYLCPLFSEDMEKAIGKAESAEAFLTELQAADGFIISLAEHNGNFAAAFKNLYDWTSRLERKMFGDKPMLLLSTSPGQFGGASVMQIAQAGFPRMGANIISQFSLPRFHEAFVDGTITDKTQYNDFLAALHAFQATFKATFQATARHNTDTKQ</sequence>
<proteinExistence type="predicted"/>
<dbReference type="RefSeq" id="WP_152809907.1">
    <property type="nucleotide sequence ID" value="NZ_WHNW01000004.1"/>
</dbReference>
<evidence type="ECO:0000313" key="4">
    <source>
        <dbReference type="EMBL" id="MPV86046.1"/>
    </source>
</evidence>
<keyword evidence="2" id="KW-0285">Flavoprotein</keyword>
<protein>
    <submittedName>
        <fullName evidence="4">NADPH-dependent FMN reductase</fullName>
    </submittedName>
</protein>
<dbReference type="Proteomes" id="UP000471298">
    <property type="component" value="Unassembled WGS sequence"/>
</dbReference>
<dbReference type="GO" id="GO:0010181">
    <property type="term" value="F:FMN binding"/>
    <property type="evidence" value="ECO:0007669"/>
    <property type="project" value="TreeGrafter"/>
</dbReference>
<dbReference type="PANTHER" id="PTHR30543">
    <property type="entry name" value="CHROMATE REDUCTASE"/>
    <property type="match status" value="1"/>
</dbReference>
<dbReference type="SUPFAM" id="SSF52218">
    <property type="entry name" value="Flavoproteins"/>
    <property type="match status" value="1"/>
</dbReference>
<accession>A0A6N7F2E8</accession>
<dbReference type="GO" id="GO:0005829">
    <property type="term" value="C:cytosol"/>
    <property type="evidence" value="ECO:0007669"/>
    <property type="project" value="TreeGrafter"/>
</dbReference>
<dbReference type="GO" id="GO:0016491">
    <property type="term" value="F:oxidoreductase activity"/>
    <property type="evidence" value="ECO:0007669"/>
    <property type="project" value="InterPro"/>
</dbReference>
<comment type="caution">
    <text evidence="4">The sequence shown here is derived from an EMBL/GenBank/DDBJ whole genome shotgun (WGS) entry which is preliminary data.</text>
</comment>
<evidence type="ECO:0000259" key="3">
    <source>
        <dbReference type="Pfam" id="PF03358"/>
    </source>
</evidence>
<organism evidence="4 5">
    <name type="scientific">Ostreibacterium oceani</name>
    <dbReference type="NCBI Taxonomy" id="2654998"/>
    <lineage>
        <taxon>Bacteria</taxon>
        <taxon>Pseudomonadati</taxon>
        <taxon>Pseudomonadota</taxon>
        <taxon>Gammaproteobacteria</taxon>
        <taxon>Cardiobacteriales</taxon>
        <taxon>Ostreibacteriaceae</taxon>
        <taxon>Ostreibacterium</taxon>
    </lineage>
</organism>
<gene>
    <name evidence="4" type="ORF">GCU85_04780</name>
</gene>
<dbReference type="InterPro" id="IPR005025">
    <property type="entry name" value="FMN_Rdtase-like_dom"/>
</dbReference>
<evidence type="ECO:0000256" key="1">
    <source>
        <dbReference type="ARBA" id="ARBA00001917"/>
    </source>
</evidence>
<dbReference type="AlphaFoldDB" id="A0A6N7F2E8"/>
<evidence type="ECO:0000256" key="2">
    <source>
        <dbReference type="ARBA" id="ARBA00022643"/>
    </source>
</evidence>
<keyword evidence="2" id="KW-0288">FMN</keyword>
<reference evidence="4 5" key="1">
    <citation type="submission" date="2019-10" db="EMBL/GenBank/DDBJ databases">
        <title>Cardiobacteriales fam. a chemoheterotrophic member of the order Cardiobacteriales, and proposal of Cardiobacteriales fam. nov.</title>
        <authorList>
            <person name="Wang C."/>
        </authorList>
    </citation>
    <scope>NUCLEOTIDE SEQUENCE [LARGE SCALE GENOMIC DNA]</scope>
    <source>
        <strain evidence="4 5">ML27</strain>
    </source>
</reference>
<dbReference type="InterPro" id="IPR050712">
    <property type="entry name" value="NAD(P)H-dep_reductase"/>
</dbReference>